<name>A0A2J7RSM6_9NEOP</name>
<evidence type="ECO:0000256" key="4">
    <source>
        <dbReference type="ARBA" id="ARBA00016392"/>
    </source>
</evidence>
<keyword evidence="7 15" id="KW-0812">Transmembrane</keyword>
<comment type="caution">
    <text evidence="16">The sequence shown here is derived from an EMBL/GenBank/DDBJ whole genome shotgun (WGS) entry which is preliminary data.</text>
</comment>
<keyword evidence="5" id="KW-0813">Transport</keyword>
<sequence>MWFEIIPSFAIITVALAVPGVVKYFGHQLIFGNANIRDKTNRWERYMYQRDERLTGDPYKANVSKISKKVFVYFIMLLCKYI</sequence>
<dbReference type="AlphaFoldDB" id="A0A2J7RSM6"/>
<evidence type="ECO:0000256" key="6">
    <source>
        <dbReference type="ARBA" id="ARBA00022660"/>
    </source>
</evidence>
<feature type="transmembrane region" description="Helical" evidence="15">
    <location>
        <begin position="6"/>
        <end position="26"/>
    </location>
</feature>
<dbReference type="Proteomes" id="UP000235965">
    <property type="component" value="Unassembled WGS sequence"/>
</dbReference>
<evidence type="ECO:0000256" key="8">
    <source>
        <dbReference type="ARBA" id="ARBA00022792"/>
    </source>
</evidence>
<protein>
    <recommendedName>
        <fullName evidence="4">NADH dehydrogenase [ubiquinone] 1 alpha subcomplex subunit 1</fullName>
    </recommendedName>
    <alternativeName>
        <fullName evidence="14">Complex I-MWFE</fullName>
    </alternativeName>
    <alternativeName>
        <fullName evidence="13">NADH-ubiquinone oxidoreductase MWFE subunit</fullName>
    </alternativeName>
</protein>
<evidence type="ECO:0000256" key="2">
    <source>
        <dbReference type="ARBA" id="ARBA00004298"/>
    </source>
</evidence>
<dbReference type="EMBL" id="NEVH01000253">
    <property type="protein sequence ID" value="PNF43824.1"/>
    <property type="molecule type" value="Genomic_DNA"/>
</dbReference>
<comment type="similarity">
    <text evidence="3">Belongs to the complex I NDUFA1 subunit family.</text>
</comment>
<dbReference type="GO" id="GO:0005743">
    <property type="term" value="C:mitochondrial inner membrane"/>
    <property type="evidence" value="ECO:0007669"/>
    <property type="project" value="UniProtKB-SubCell"/>
</dbReference>
<evidence type="ECO:0000256" key="9">
    <source>
        <dbReference type="ARBA" id="ARBA00022982"/>
    </source>
</evidence>
<keyword evidence="10 15" id="KW-1133">Transmembrane helix</keyword>
<evidence type="ECO:0000313" key="16">
    <source>
        <dbReference type="EMBL" id="PNF43824.1"/>
    </source>
</evidence>
<keyword evidence="17" id="KW-1185">Reference proteome</keyword>
<evidence type="ECO:0000256" key="7">
    <source>
        <dbReference type="ARBA" id="ARBA00022692"/>
    </source>
</evidence>
<evidence type="ECO:0000313" key="17">
    <source>
        <dbReference type="Proteomes" id="UP000235965"/>
    </source>
</evidence>
<keyword evidence="11" id="KW-0496">Mitochondrion</keyword>
<reference evidence="16 17" key="1">
    <citation type="submission" date="2017-12" db="EMBL/GenBank/DDBJ databases">
        <title>Hemimetabolous genomes reveal molecular basis of termite eusociality.</title>
        <authorList>
            <person name="Harrison M.C."/>
            <person name="Jongepier E."/>
            <person name="Robertson H.M."/>
            <person name="Arning N."/>
            <person name="Bitard-Feildel T."/>
            <person name="Chao H."/>
            <person name="Childers C.P."/>
            <person name="Dinh H."/>
            <person name="Doddapaneni H."/>
            <person name="Dugan S."/>
            <person name="Gowin J."/>
            <person name="Greiner C."/>
            <person name="Han Y."/>
            <person name="Hu H."/>
            <person name="Hughes D.S.T."/>
            <person name="Huylmans A.-K."/>
            <person name="Kemena C."/>
            <person name="Kremer L.P.M."/>
            <person name="Lee S.L."/>
            <person name="Lopez-Ezquerra A."/>
            <person name="Mallet L."/>
            <person name="Monroy-Kuhn J.M."/>
            <person name="Moser A."/>
            <person name="Murali S.C."/>
            <person name="Muzny D.M."/>
            <person name="Otani S."/>
            <person name="Piulachs M.-D."/>
            <person name="Poelchau M."/>
            <person name="Qu J."/>
            <person name="Schaub F."/>
            <person name="Wada-Katsumata A."/>
            <person name="Worley K.C."/>
            <person name="Xie Q."/>
            <person name="Ylla G."/>
            <person name="Poulsen M."/>
            <person name="Gibbs R.A."/>
            <person name="Schal C."/>
            <person name="Richards S."/>
            <person name="Belles X."/>
            <person name="Korb J."/>
            <person name="Bornberg-Bauer E."/>
        </authorList>
    </citation>
    <scope>NUCLEOTIDE SEQUENCE [LARGE SCALE GENOMIC DNA]</scope>
    <source>
        <tissue evidence="16">Whole body</tissue>
    </source>
</reference>
<dbReference type="InterPro" id="IPR017384">
    <property type="entry name" value="NADH_Ub_cplx-1_asu_su-1"/>
</dbReference>
<dbReference type="PANTHER" id="PTHR17098:SF2">
    <property type="entry name" value="NADH DEHYDROGENASE [UBIQUINONE] 1 ALPHA SUBCOMPLEX SUBUNIT 1"/>
    <property type="match status" value="1"/>
</dbReference>
<organism evidence="16 17">
    <name type="scientific">Cryptotermes secundus</name>
    <dbReference type="NCBI Taxonomy" id="105785"/>
    <lineage>
        <taxon>Eukaryota</taxon>
        <taxon>Metazoa</taxon>
        <taxon>Ecdysozoa</taxon>
        <taxon>Arthropoda</taxon>
        <taxon>Hexapoda</taxon>
        <taxon>Insecta</taxon>
        <taxon>Pterygota</taxon>
        <taxon>Neoptera</taxon>
        <taxon>Polyneoptera</taxon>
        <taxon>Dictyoptera</taxon>
        <taxon>Blattodea</taxon>
        <taxon>Blattoidea</taxon>
        <taxon>Termitoidae</taxon>
        <taxon>Kalotermitidae</taxon>
        <taxon>Cryptotermitinae</taxon>
        <taxon>Cryptotermes</taxon>
    </lineage>
</organism>
<evidence type="ECO:0000256" key="11">
    <source>
        <dbReference type="ARBA" id="ARBA00023128"/>
    </source>
</evidence>
<evidence type="ECO:0000256" key="3">
    <source>
        <dbReference type="ARBA" id="ARBA00009960"/>
    </source>
</evidence>
<keyword evidence="6" id="KW-0679">Respiratory chain</keyword>
<dbReference type="OrthoDB" id="1920692at2759"/>
<evidence type="ECO:0000256" key="14">
    <source>
        <dbReference type="ARBA" id="ARBA00033255"/>
    </source>
</evidence>
<evidence type="ECO:0000256" key="5">
    <source>
        <dbReference type="ARBA" id="ARBA00022448"/>
    </source>
</evidence>
<evidence type="ECO:0000256" key="12">
    <source>
        <dbReference type="ARBA" id="ARBA00023136"/>
    </source>
</evidence>
<evidence type="ECO:0000256" key="13">
    <source>
        <dbReference type="ARBA" id="ARBA00029847"/>
    </source>
</evidence>
<gene>
    <name evidence="16" type="ORF">B7P43_G07729</name>
</gene>
<keyword evidence="9" id="KW-0249">Electron transport</keyword>
<accession>A0A2J7RSM6</accession>
<dbReference type="Pfam" id="PF15879">
    <property type="entry name" value="MWFE"/>
    <property type="match status" value="1"/>
</dbReference>
<keyword evidence="12 15" id="KW-0472">Membrane</keyword>
<dbReference type="FunCoup" id="A0A2J7RSM6">
    <property type="interactions" value="91"/>
</dbReference>
<comment type="function">
    <text evidence="1">Accessory subunit of the mitochondrial membrane respiratory chain NADH dehydrogenase (Complex I), that is believed not to be involved in catalysis. Complex I functions in the transfer of electrons from NADH to the respiratory chain. The immediate electron acceptor for the enzyme is believed to be ubiquinone.</text>
</comment>
<evidence type="ECO:0000256" key="10">
    <source>
        <dbReference type="ARBA" id="ARBA00022989"/>
    </source>
</evidence>
<dbReference type="InParanoid" id="A0A2J7RSM6"/>
<evidence type="ECO:0000256" key="15">
    <source>
        <dbReference type="SAM" id="Phobius"/>
    </source>
</evidence>
<keyword evidence="8" id="KW-0999">Mitochondrion inner membrane</keyword>
<comment type="subcellular location">
    <subcellularLocation>
        <location evidence="2">Mitochondrion inner membrane</location>
        <topology evidence="2">Single-pass membrane protein</topology>
        <orientation evidence="2">Matrix side</orientation>
    </subcellularLocation>
</comment>
<dbReference type="PANTHER" id="PTHR17098">
    <property type="entry name" value="NADH-UBIQUINONE OXIDOREDUCTASE MWFE SUBUNIT"/>
    <property type="match status" value="1"/>
</dbReference>
<proteinExistence type="inferred from homology"/>
<evidence type="ECO:0000256" key="1">
    <source>
        <dbReference type="ARBA" id="ARBA00003195"/>
    </source>
</evidence>
<dbReference type="STRING" id="105785.A0A2J7RSM6"/>